<dbReference type="RefSeq" id="YP_010770107.1">
    <property type="nucleotide sequence ID" value="NC_074165.1"/>
</dbReference>
<evidence type="ECO:0000313" key="1">
    <source>
        <dbReference type="EMBL" id="DAD52335.1"/>
    </source>
</evidence>
<evidence type="ECO:0000313" key="2">
    <source>
        <dbReference type="Proteomes" id="UP000678883"/>
    </source>
</evidence>
<gene>
    <name evidence="1" type="primary">SRR7473382_4_3</name>
</gene>
<dbReference type="GeneID" id="80399320"/>
<sequence>MTITVNTRVYTLDGNAENLAKYVGPAASSTVKDFMLLKRQPARPTADFAGVNRVTFKVVKTLTLQNSSVWDAIVEVNASIPVGATEADVDLIRDDVADGLLTANIDSLFWSQRIIG</sequence>
<name>A0A8S5L4R7_9VIRU</name>
<dbReference type="Proteomes" id="UP000678883">
    <property type="component" value="Segment"/>
</dbReference>
<keyword evidence="1" id="KW-0946">Virion</keyword>
<dbReference type="EMBL" id="BK014074">
    <property type="protein sequence ID" value="DAD52335.1"/>
    <property type="molecule type" value="Genomic_RNA"/>
</dbReference>
<proteinExistence type="predicted"/>
<protein>
    <submittedName>
        <fullName evidence="1">Coat protein</fullName>
    </submittedName>
</protein>
<keyword evidence="1" id="KW-0167">Capsid protein</keyword>
<dbReference type="KEGG" id="vg:80399320"/>
<organism evidence="1 2">
    <name type="scientific">ssRNA phage SRR7473382_4</name>
    <dbReference type="NCBI Taxonomy" id="2786629"/>
    <lineage>
        <taxon>Viruses</taxon>
        <taxon>Riboviria</taxon>
        <taxon>Orthornavirae</taxon>
        <taxon>Lenarviricota</taxon>
        <taxon>Leviviricetes</taxon>
        <taxon>Norzivirales</taxon>
        <taxon>Solspiviridae</taxon>
        <taxon>Puhrivirus</taxon>
        <taxon>Puhrivirus limivivens</taxon>
    </lineage>
</organism>
<reference evidence="1" key="1">
    <citation type="submission" date="2020-09" db="EMBL/GenBank/DDBJ databases">
        <title>Leviviricetes taxonomy.</title>
        <authorList>
            <person name="Stockdale S.R."/>
            <person name="Callanan J."/>
            <person name="Adriaenssens E.M."/>
            <person name="Kuhn J.H."/>
            <person name="Rumnieks J."/>
            <person name="Shkoporov A."/>
            <person name="Draper L.A."/>
            <person name="Ross P."/>
            <person name="Hill C."/>
        </authorList>
    </citation>
    <scope>NUCLEOTIDE SEQUENCE</scope>
</reference>
<keyword evidence="2" id="KW-1185">Reference proteome</keyword>
<accession>A0A8S5L4R7</accession>
<dbReference type="GO" id="GO:0019028">
    <property type="term" value="C:viral capsid"/>
    <property type="evidence" value="ECO:0007669"/>
    <property type="project" value="UniProtKB-KW"/>
</dbReference>